<dbReference type="EMBL" id="AAOE01000002">
    <property type="protein sequence ID" value="EAR10794.1"/>
    <property type="molecule type" value="Genomic_DNA"/>
</dbReference>
<dbReference type="GO" id="GO:0006351">
    <property type="term" value="P:DNA-templated transcription"/>
    <property type="evidence" value="ECO:0007669"/>
    <property type="project" value="TreeGrafter"/>
</dbReference>
<protein>
    <submittedName>
        <fullName evidence="6">Transcriptional regulators, LysR family protein</fullName>
    </submittedName>
</protein>
<dbReference type="PROSITE" id="PS50931">
    <property type="entry name" value="HTH_LYSR"/>
    <property type="match status" value="1"/>
</dbReference>
<dbReference type="STRING" id="314283.MED297_09801"/>
<organism evidence="6 7">
    <name type="scientific">Reinekea blandensis MED297</name>
    <dbReference type="NCBI Taxonomy" id="314283"/>
    <lineage>
        <taxon>Bacteria</taxon>
        <taxon>Pseudomonadati</taxon>
        <taxon>Pseudomonadota</taxon>
        <taxon>Gammaproteobacteria</taxon>
        <taxon>Oceanospirillales</taxon>
        <taxon>Saccharospirillaceae</taxon>
        <taxon>Reinekea</taxon>
    </lineage>
</organism>
<dbReference type="InterPro" id="IPR005119">
    <property type="entry name" value="LysR_subst-bd"/>
</dbReference>
<evidence type="ECO:0000256" key="2">
    <source>
        <dbReference type="ARBA" id="ARBA00023015"/>
    </source>
</evidence>
<dbReference type="InterPro" id="IPR036388">
    <property type="entry name" value="WH-like_DNA-bd_sf"/>
</dbReference>
<evidence type="ECO:0000313" key="6">
    <source>
        <dbReference type="EMBL" id="EAR10794.1"/>
    </source>
</evidence>
<keyword evidence="3" id="KW-0238">DNA-binding</keyword>
<feature type="domain" description="HTH lysR-type" evidence="5">
    <location>
        <begin position="2"/>
        <end position="59"/>
    </location>
</feature>
<dbReference type="Pfam" id="PF03466">
    <property type="entry name" value="LysR_substrate"/>
    <property type="match status" value="1"/>
</dbReference>
<evidence type="ECO:0000256" key="3">
    <source>
        <dbReference type="ARBA" id="ARBA00023125"/>
    </source>
</evidence>
<dbReference type="SUPFAM" id="SSF46785">
    <property type="entry name" value="Winged helix' DNA-binding domain"/>
    <property type="match status" value="1"/>
</dbReference>
<dbReference type="Proteomes" id="UP000005953">
    <property type="component" value="Unassembled WGS sequence"/>
</dbReference>
<evidence type="ECO:0000256" key="4">
    <source>
        <dbReference type="ARBA" id="ARBA00023163"/>
    </source>
</evidence>
<accession>A4BA38</accession>
<evidence type="ECO:0000256" key="1">
    <source>
        <dbReference type="ARBA" id="ARBA00009437"/>
    </source>
</evidence>
<dbReference type="RefSeq" id="WP_008041283.1">
    <property type="nucleotide sequence ID" value="NZ_CH724149.1"/>
</dbReference>
<keyword evidence="7" id="KW-1185">Reference proteome</keyword>
<dbReference type="Gene3D" id="3.40.190.290">
    <property type="match status" value="1"/>
</dbReference>
<dbReference type="HOGENOM" id="CLU_039613_16_2_6"/>
<comment type="caution">
    <text evidence="6">The sequence shown here is derived from an EMBL/GenBank/DDBJ whole genome shotgun (WGS) entry which is preliminary data.</text>
</comment>
<keyword evidence="2" id="KW-0805">Transcription regulation</keyword>
<comment type="similarity">
    <text evidence="1">Belongs to the LysR transcriptional regulatory family.</text>
</comment>
<proteinExistence type="inferred from homology"/>
<evidence type="ECO:0000313" key="7">
    <source>
        <dbReference type="Proteomes" id="UP000005953"/>
    </source>
</evidence>
<dbReference type="OrthoDB" id="9815676at2"/>
<dbReference type="GO" id="GO:0043565">
    <property type="term" value="F:sequence-specific DNA binding"/>
    <property type="evidence" value="ECO:0007669"/>
    <property type="project" value="TreeGrafter"/>
</dbReference>
<evidence type="ECO:0000259" key="5">
    <source>
        <dbReference type="PROSITE" id="PS50931"/>
    </source>
</evidence>
<dbReference type="GO" id="GO:0003700">
    <property type="term" value="F:DNA-binding transcription factor activity"/>
    <property type="evidence" value="ECO:0007669"/>
    <property type="project" value="InterPro"/>
</dbReference>
<sequence>MPTYDDLNLFALTVRHKGISAAARACGLQRSKLSRRLQVLEEKLGYQLLIRTTRSIELTEQGQWLYEQVRTPLITLTEVMDVLADQRERPHGRLRLAIPPVLGVTDFFTQVIERYARQYPDVMLDIRHHTQAVDLRRTNTDIQVLPVYRRPVDDDYIQQHLVHLPCQMVAAPEYLERFGCPDSLESLADHRLLGNRYARTQLPDQMNMHVYSEDLHLLRNLARDGQGITLLPAVMLENCLDTQQLVPVLEQQRFEDLQVKLVYASLPYLSEKSRSMIQLLRDTLTEKGIISYPV</sequence>
<dbReference type="Gene3D" id="1.10.10.10">
    <property type="entry name" value="Winged helix-like DNA-binding domain superfamily/Winged helix DNA-binding domain"/>
    <property type="match status" value="1"/>
</dbReference>
<dbReference type="InterPro" id="IPR058163">
    <property type="entry name" value="LysR-type_TF_proteobact-type"/>
</dbReference>
<dbReference type="PANTHER" id="PTHR30537">
    <property type="entry name" value="HTH-TYPE TRANSCRIPTIONAL REGULATOR"/>
    <property type="match status" value="1"/>
</dbReference>
<dbReference type="InterPro" id="IPR000847">
    <property type="entry name" value="LysR_HTH_N"/>
</dbReference>
<dbReference type="Pfam" id="PF00126">
    <property type="entry name" value="HTH_1"/>
    <property type="match status" value="1"/>
</dbReference>
<dbReference type="PANTHER" id="PTHR30537:SF5">
    <property type="entry name" value="HTH-TYPE TRANSCRIPTIONAL ACTIVATOR TTDR-RELATED"/>
    <property type="match status" value="1"/>
</dbReference>
<dbReference type="AlphaFoldDB" id="A4BA38"/>
<gene>
    <name evidence="6" type="ORF">MED297_09801</name>
</gene>
<dbReference type="InterPro" id="IPR036390">
    <property type="entry name" value="WH_DNA-bd_sf"/>
</dbReference>
<dbReference type="SUPFAM" id="SSF53850">
    <property type="entry name" value="Periplasmic binding protein-like II"/>
    <property type="match status" value="1"/>
</dbReference>
<dbReference type="FunFam" id="1.10.10.10:FF:000001">
    <property type="entry name" value="LysR family transcriptional regulator"/>
    <property type="match status" value="1"/>
</dbReference>
<keyword evidence="4" id="KW-0804">Transcription</keyword>
<reference evidence="6 7" key="1">
    <citation type="submission" date="2006-02" db="EMBL/GenBank/DDBJ databases">
        <authorList>
            <person name="Pinhassi J."/>
            <person name="Pedros-Alio C."/>
            <person name="Ferriera S."/>
            <person name="Johnson J."/>
            <person name="Kravitz S."/>
            <person name="Halpern A."/>
            <person name="Remington K."/>
            <person name="Beeson K."/>
            <person name="Tran B."/>
            <person name="Rogers Y.-H."/>
            <person name="Friedman R."/>
            <person name="Venter J.C."/>
        </authorList>
    </citation>
    <scope>NUCLEOTIDE SEQUENCE [LARGE SCALE GENOMIC DNA]</scope>
    <source>
        <strain evidence="6 7">MED297</strain>
    </source>
</reference>
<name>A4BA38_9GAMM</name>